<dbReference type="EMBL" id="JXQV01000022">
    <property type="protein sequence ID" value="KIQ00008.1"/>
    <property type="molecule type" value="Genomic_DNA"/>
</dbReference>
<sequence>MDSRVDNAALPLLSSQDLEEIDRFHTAWCEENDVSKTDERAVEVASALIDWYVKSPSYRQRAKLDRPPDVPVSQEIEALLKDLGQAT</sequence>
<dbReference type="AlphaFoldDB" id="A0A0D0JWK7"/>
<dbReference type="Proteomes" id="UP000035017">
    <property type="component" value="Unassembled WGS sequence"/>
</dbReference>
<name>A0A0D0JWK7_AGRTU</name>
<evidence type="ECO:0000313" key="1">
    <source>
        <dbReference type="EMBL" id="KIQ00008.1"/>
    </source>
</evidence>
<accession>A0A0D0JWK7</accession>
<evidence type="ECO:0000313" key="2">
    <source>
        <dbReference type="Proteomes" id="UP000035017"/>
    </source>
</evidence>
<reference evidence="1 2" key="1">
    <citation type="submission" date="2014-12" db="EMBL/GenBank/DDBJ databases">
        <title>16Stimator: statistical estimation of ribosomal gene copy numbers from draft genome assemblies.</title>
        <authorList>
            <person name="Perisin M.A."/>
            <person name="Vetter M."/>
            <person name="Gilbert J.A."/>
            <person name="Bergelson J."/>
        </authorList>
    </citation>
    <scope>NUCLEOTIDE SEQUENCE [LARGE SCALE GENOMIC DNA]</scope>
    <source>
        <strain evidence="1 2">MEJ076</strain>
    </source>
</reference>
<organism evidence="1 2">
    <name type="scientific">Agrobacterium tumefaciens</name>
    <dbReference type="NCBI Taxonomy" id="358"/>
    <lineage>
        <taxon>Bacteria</taxon>
        <taxon>Pseudomonadati</taxon>
        <taxon>Pseudomonadota</taxon>
        <taxon>Alphaproteobacteria</taxon>
        <taxon>Hyphomicrobiales</taxon>
        <taxon>Rhizobiaceae</taxon>
        <taxon>Rhizobium/Agrobacterium group</taxon>
        <taxon>Agrobacterium</taxon>
        <taxon>Agrobacterium tumefaciens complex</taxon>
    </lineage>
</organism>
<proteinExistence type="predicted"/>
<protein>
    <submittedName>
        <fullName evidence="1">Uncharacterized protein</fullName>
    </submittedName>
</protein>
<comment type="caution">
    <text evidence="1">The sequence shown here is derived from an EMBL/GenBank/DDBJ whole genome shotgun (WGS) entry which is preliminary data.</text>
</comment>
<gene>
    <name evidence="1" type="ORF">RU07_17630</name>
</gene>